<evidence type="ECO:0000313" key="6">
    <source>
        <dbReference type="Proteomes" id="UP000664203"/>
    </source>
</evidence>
<dbReference type="PANTHER" id="PTHR23236">
    <property type="entry name" value="EUKARYOTIC TRANSLATION INITIATION FACTOR 4B/4H"/>
    <property type="match status" value="1"/>
</dbReference>
<dbReference type="Pfam" id="PF00076">
    <property type="entry name" value="RRM_1"/>
    <property type="match status" value="1"/>
</dbReference>
<reference evidence="5" key="1">
    <citation type="submission" date="2021-03" db="EMBL/GenBank/DDBJ databases">
        <authorList>
            <person name="Tagirdzhanova G."/>
        </authorList>
    </citation>
    <scope>NUCLEOTIDE SEQUENCE</scope>
</reference>
<evidence type="ECO:0000256" key="1">
    <source>
        <dbReference type="ARBA" id="ARBA00022884"/>
    </source>
</evidence>
<dbReference type="Gene3D" id="3.30.70.330">
    <property type="match status" value="1"/>
</dbReference>
<dbReference type="GO" id="GO:0005737">
    <property type="term" value="C:cytoplasm"/>
    <property type="evidence" value="ECO:0007669"/>
    <property type="project" value="TreeGrafter"/>
</dbReference>
<dbReference type="InterPro" id="IPR035979">
    <property type="entry name" value="RBD_domain_sf"/>
</dbReference>
<protein>
    <submittedName>
        <fullName evidence="5">Cytoplasmic RNA-binding protein</fullName>
    </submittedName>
</protein>
<dbReference type="CDD" id="cd12306">
    <property type="entry name" value="RRM_II_PABPs"/>
    <property type="match status" value="1"/>
</dbReference>
<dbReference type="SMART" id="SM00360">
    <property type="entry name" value="RRM"/>
    <property type="match status" value="1"/>
</dbReference>
<organism evidence="5 6">
    <name type="scientific">Alectoria fallacina</name>
    <dbReference type="NCBI Taxonomy" id="1903189"/>
    <lineage>
        <taxon>Eukaryota</taxon>
        <taxon>Fungi</taxon>
        <taxon>Dikarya</taxon>
        <taxon>Ascomycota</taxon>
        <taxon>Pezizomycotina</taxon>
        <taxon>Lecanoromycetes</taxon>
        <taxon>OSLEUM clade</taxon>
        <taxon>Lecanoromycetidae</taxon>
        <taxon>Lecanorales</taxon>
        <taxon>Lecanorineae</taxon>
        <taxon>Parmeliaceae</taxon>
        <taxon>Alectoria</taxon>
    </lineage>
</organism>
<dbReference type="InterPro" id="IPR000504">
    <property type="entry name" value="RRM_dom"/>
</dbReference>
<name>A0A8H3J2H5_9LECA</name>
<dbReference type="SUPFAM" id="SSF54928">
    <property type="entry name" value="RNA-binding domain, RBD"/>
    <property type="match status" value="1"/>
</dbReference>
<feature type="compositionally biased region" description="Basic and acidic residues" evidence="3">
    <location>
        <begin position="220"/>
        <end position="230"/>
    </location>
</feature>
<evidence type="ECO:0000256" key="3">
    <source>
        <dbReference type="SAM" id="MobiDB-lite"/>
    </source>
</evidence>
<feature type="domain" description="RRM" evidence="4">
    <location>
        <begin position="66"/>
        <end position="143"/>
    </location>
</feature>
<feature type="region of interest" description="Disordered" evidence="3">
    <location>
        <begin position="187"/>
        <end position="230"/>
    </location>
</feature>
<dbReference type="Proteomes" id="UP000664203">
    <property type="component" value="Unassembled WGS sequence"/>
</dbReference>
<keyword evidence="1 2" id="KW-0694">RNA-binding</keyword>
<dbReference type="InterPro" id="IPR012677">
    <property type="entry name" value="Nucleotide-bd_a/b_plait_sf"/>
</dbReference>
<comment type="caution">
    <text evidence="5">The sequence shown here is derived from an EMBL/GenBank/DDBJ whole genome shotgun (WGS) entry which is preliminary data.</text>
</comment>
<gene>
    <name evidence="5" type="primary">SGN1</name>
    <name evidence="5" type="ORF">ALECFALPRED_008139</name>
</gene>
<dbReference type="OrthoDB" id="4726at2759"/>
<dbReference type="EMBL" id="CAJPDR010000550">
    <property type="protein sequence ID" value="CAF9939448.1"/>
    <property type="molecule type" value="Genomic_DNA"/>
</dbReference>
<dbReference type="GO" id="GO:0008143">
    <property type="term" value="F:poly(A) binding"/>
    <property type="evidence" value="ECO:0007669"/>
    <property type="project" value="TreeGrafter"/>
</dbReference>
<accession>A0A8H3J2H5</accession>
<keyword evidence="6" id="KW-1185">Reference proteome</keyword>
<dbReference type="AlphaFoldDB" id="A0A8H3J2H5"/>
<evidence type="ECO:0000259" key="4">
    <source>
        <dbReference type="PROSITE" id="PS50102"/>
    </source>
</evidence>
<dbReference type="PROSITE" id="PS50102">
    <property type="entry name" value="RRM"/>
    <property type="match status" value="1"/>
</dbReference>
<feature type="region of interest" description="Disordered" evidence="3">
    <location>
        <begin position="1"/>
        <end position="31"/>
    </location>
</feature>
<feature type="compositionally biased region" description="Basic and acidic residues" evidence="3">
    <location>
        <begin position="8"/>
        <end position="17"/>
    </location>
</feature>
<dbReference type="PANTHER" id="PTHR23236:SF12">
    <property type="entry name" value="EUKARYOTIC INITIATION FACTOR 4B-RELATED"/>
    <property type="match status" value="1"/>
</dbReference>
<sequence>MSDNGVIEDERSQIKDEGGDDEEEISAMKRRVAEMEAEAAKLREMQASLDQQDNDLREDKEDIDARSIFVGNVDYGASPEEIQAHFQSCGSINRVTILLDKFTGHPKGYAYVEFTEPNLVAQALVLNESMFRGRNLKEDLLAAEVDLGEEVMIEAEDMIVDMPLEADIAEDIVVDLGATLHTEISKRRQDGHWHHSNAYEQDDRSMRKVTGPDADESIDLQERDLGTEKQ</sequence>
<proteinExistence type="predicted"/>
<evidence type="ECO:0000313" key="5">
    <source>
        <dbReference type="EMBL" id="CAF9939448.1"/>
    </source>
</evidence>
<evidence type="ECO:0000256" key="2">
    <source>
        <dbReference type="PROSITE-ProRule" id="PRU00176"/>
    </source>
</evidence>